<reference evidence="1 2" key="1">
    <citation type="submission" date="2018-05" db="EMBL/GenBank/DDBJ databases">
        <title>Genomic Encyclopedia of Type Strains, Phase IV (KMG-IV): sequencing the most valuable type-strain genomes for metagenomic binning, comparative biology and taxonomic classification.</title>
        <authorList>
            <person name="Goeker M."/>
        </authorList>
    </citation>
    <scope>NUCLEOTIDE SEQUENCE [LARGE SCALE GENOMIC DNA]</scope>
    <source>
        <strain evidence="1 2">DSM 3183</strain>
    </source>
</reference>
<keyword evidence="2" id="KW-1185">Reference proteome</keyword>
<dbReference type="RefSeq" id="WP_279629510.1">
    <property type="nucleotide sequence ID" value="NZ_QJJM01000023.1"/>
</dbReference>
<gene>
    <name evidence="1" type="ORF">C7451_12318</name>
</gene>
<sequence length="42" mass="4346">MSSHGKMIVAIVAMAIAVFVNMLTVSTIAIAAKHCSASEIMP</sequence>
<evidence type="ECO:0000313" key="2">
    <source>
        <dbReference type="Proteomes" id="UP000248014"/>
    </source>
</evidence>
<dbReference type="Proteomes" id="UP000248014">
    <property type="component" value="Unassembled WGS sequence"/>
</dbReference>
<evidence type="ECO:0000313" key="1">
    <source>
        <dbReference type="EMBL" id="PXW67882.1"/>
    </source>
</evidence>
<organism evidence="1 2">
    <name type="scientific">Blastomonas natatoria</name>
    <dbReference type="NCBI Taxonomy" id="34015"/>
    <lineage>
        <taxon>Bacteria</taxon>
        <taxon>Pseudomonadati</taxon>
        <taxon>Pseudomonadota</taxon>
        <taxon>Alphaproteobacteria</taxon>
        <taxon>Sphingomonadales</taxon>
        <taxon>Sphingomonadaceae</taxon>
        <taxon>Blastomonas</taxon>
    </lineage>
</organism>
<dbReference type="AlphaFoldDB" id="A0A2V3URK8"/>
<name>A0A2V3URK8_9SPHN</name>
<proteinExistence type="predicted"/>
<comment type="caution">
    <text evidence="1">The sequence shown here is derived from an EMBL/GenBank/DDBJ whole genome shotgun (WGS) entry which is preliminary data.</text>
</comment>
<dbReference type="EMBL" id="QJJM01000023">
    <property type="protein sequence ID" value="PXW67882.1"/>
    <property type="molecule type" value="Genomic_DNA"/>
</dbReference>
<accession>A0A2V3URK8</accession>
<protein>
    <submittedName>
        <fullName evidence="1">Uncharacterized protein</fullName>
    </submittedName>
</protein>